<comment type="caution">
    <text evidence="1">The sequence shown here is derived from an EMBL/GenBank/DDBJ whole genome shotgun (WGS) entry which is preliminary data.</text>
</comment>
<sequence length="108" mass="12796">MEIQTRSTSTVYISRDLFRMDPTTTLPMSKDYYGAKDYPMFENGYSCEEDSAVIVILFAIHTKQSVCLRQYSRAHCAFEYLPYEIYYKRSWSVAPGCVLYRFLRRLKI</sequence>
<dbReference type="Proteomes" id="UP000298663">
    <property type="component" value="Unassembled WGS sequence"/>
</dbReference>
<gene>
    <name evidence="1" type="ORF">L596_019439</name>
</gene>
<name>A0A4U5MQI6_STECR</name>
<dbReference type="AlphaFoldDB" id="A0A4U5MQI6"/>
<evidence type="ECO:0000313" key="2">
    <source>
        <dbReference type="Proteomes" id="UP000298663"/>
    </source>
</evidence>
<evidence type="ECO:0000313" key="1">
    <source>
        <dbReference type="EMBL" id="TKR71907.1"/>
    </source>
</evidence>
<proteinExistence type="predicted"/>
<accession>A0A4U5MQI6</accession>
<reference evidence="1 2" key="1">
    <citation type="journal article" date="2015" name="Genome Biol.">
        <title>Comparative genomics of Steinernema reveals deeply conserved gene regulatory networks.</title>
        <authorList>
            <person name="Dillman A.R."/>
            <person name="Macchietto M."/>
            <person name="Porter C.F."/>
            <person name="Rogers A."/>
            <person name="Williams B."/>
            <person name="Antoshechkin I."/>
            <person name="Lee M.M."/>
            <person name="Goodwin Z."/>
            <person name="Lu X."/>
            <person name="Lewis E.E."/>
            <person name="Goodrich-Blair H."/>
            <person name="Stock S.P."/>
            <person name="Adams B.J."/>
            <person name="Sternberg P.W."/>
            <person name="Mortazavi A."/>
        </authorList>
    </citation>
    <scope>NUCLEOTIDE SEQUENCE [LARGE SCALE GENOMIC DNA]</scope>
    <source>
        <strain evidence="1 2">ALL</strain>
    </source>
</reference>
<reference evidence="1 2" key="2">
    <citation type="journal article" date="2019" name="G3 (Bethesda)">
        <title>Hybrid Assembly of the Genome of the Entomopathogenic Nematode Steinernema carpocapsae Identifies the X-Chromosome.</title>
        <authorList>
            <person name="Serra L."/>
            <person name="Macchietto M."/>
            <person name="Macias-Munoz A."/>
            <person name="McGill C.J."/>
            <person name="Rodriguez I.M."/>
            <person name="Rodriguez B."/>
            <person name="Murad R."/>
            <person name="Mortazavi A."/>
        </authorList>
    </citation>
    <scope>NUCLEOTIDE SEQUENCE [LARGE SCALE GENOMIC DNA]</scope>
    <source>
        <strain evidence="1 2">ALL</strain>
    </source>
</reference>
<dbReference type="EMBL" id="AZBU02000006">
    <property type="protein sequence ID" value="TKR71907.1"/>
    <property type="molecule type" value="Genomic_DNA"/>
</dbReference>
<keyword evidence="2" id="KW-1185">Reference proteome</keyword>
<organism evidence="1 2">
    <name type="scientific">Steinernema carpocapsae</name>
    <name type="common">Entomopathogenic nematode</name>
    <dbReference type="NCBI Taxonomy" id="34508"/>
    <lineage>
        <taxon>Eukaryota</taxon>
        <taxon>Metazoa</taxon>
        <taxon>Ecdysozoa</taxon>
        <taxon>Nematoda</taxon>
        <taxon>Chromadorea</taxon>
        <taxon>Rhabditida</taxon>
        <taxon>Tylenchina</taxon>
        <taxon>Panagrolaimomorpha</taxon>
        <taxon>Strongyloidoidea</taxon>
        <taxon>Steinernematidae</taxon>
        <taxon>Steinernema</taxon>
    </lineage>
</organism>
<protein>
    <submittedName>
        <fullName evidence="1">Uncharacterized protein</fullName>
    </submittedName>
</protein>